<sequence>MVHFSTIQEFFKTTAERMKDNRHAIQEEMSGPKCVAIPATR</sequence>
<accession>A0A183H052</accession>
<dbReference type="AlphaFoldDB" id="A0A183H052"/>
<reference evidence="1 2" key="2">
    <citation type="submission" date="2018-11" db="EMBL/GenBank/DDBJ databases">
        <authorList>
            <consortium name="Pathogen Informatics"/>
        </authorList>
    </citation>
    <scope>NUCLEOTIDE SEQUENCE [LARGE SCALE GENOMIC DNA]</scope>
</reference>
<gene>
    <name evidence="1" type="ORF">OFLC_LOCUS862</name>
</gene>
<proteinExistence type="predicted"/>
<evidence type="ECO:0000313" key="2">
    <source>
        <dbReference type="Proteomes" id="UP000267606"/>
    </source>
</evidence>
<reference evidence="3" key="1">
    <citation type="submission" date="2016-06" db="UniProtKB">
        <authorList>
            <consortium name="WormBaseParasite"/>
        </authorList>
    </citation>
    <scope>IDENTIFICATION</scope>
</reference>
<evidence type="ECO:0000313" key="3">
    <source>
        <dbReference type="WBParaSite" id="OFLC_0000086101-mRNA-1"/>
    </source>
</evidence>
<dbReference type="EMBL" id="UZAJ01000347">
    <property type="protein sequence ID" value="VDO27355.1"/>
    <property type="molecule type" value="Genomic_DNA"/>
</dbReference>
<dbReference type="WBParaSite" id="OFLC_0000086101-mRNA-1">
    <property type="protein sequence ID" value="OFLC_0000086101-mRNA-1"/>
    <property type="gene ID" value="OFLC_0000086101"/>
</dbReference>
<keyword evidence="2" id="KW-1185">Reference proteome</keyword>
<organism evidence="3">
    <name type="scientific">Onchocerca flexuosa</name>
    <dbReference type="NCBI Taxonomy" id="387005"/>
    <lineage>
        <taxon>Eukaryota</taxon>
        <taxon>Metazoa</taxon>
        <taxon>Ecdysozoa</taxon>
        <taxon>Nematoda</taxon>
        <taxon>Chromadorea</taxon>
        <taxon>Rhabditida</taxon>
        <taxon>Spirurina</taxon>
        <taxon>Spiruromorpha</taxon>
        <taxon>Filarioidea</taxon>
        <taxon>Onchocercidae</taxon>
        <taxon>Onchocerca</taxon>
    </lineage>
</organism>
<protein>
    <submittedName>
        <fullName evidence="3">DNA-binding protein</fullName>
    </submittedName>
</protein>
<dbReference type="Proteomes" id="UP000267606">
    <property type="component" value="Unassembled WGS sequence"/>
</dbReference>
<name>A0A183H052_9BILA</name>
<evidence type="ECO:0000313" key="1">
    <source>
        <dbReference type="EMBL" id="VDO27355.1"/>
    </source>
</evidence>